<feature type="domain" description="CN hydrolase" evidence="2">
    <location>
        <begin position="1"/>
        <end position="280"/>
    </location>
</feature>
<dbReference type="CDD" id="cd07566">
    <property type="entry name" value="ScNTA1_like"/>
    <property type="match status" value="1"/>
</dbReference>
<feature type="compositionally biased region" description="Polar residues" evidence="1">
    <location>
        <begin position="496"/>
        <end position="518"/>
    </location>
</feature>
<dbReference type="PANTHER" id="PTHR11750:SF26">
    <property type="entry name" value="PROTEIN N-TERMINAL AMIDASE"/>
    <property type="match status" value="1"/>
</dbReference>
<dbReference type="SUPFAM" id="SSF56317">
    <property type="entry name" value="Carbon-nitrogen hydrolase"/>
    <property type="match status" value="1"/>
</dbReference>
<dbReference type="PANTHER" id="PTHR11750">
    <property type="entry name" value="PROTEIN N-TERMINAL AMIDASE"/>
    <property type="match status" value="1"/>
</dbReference>
<name>A0ABR1QMF5_9PEZI</name>
<feature type="region of interest" description="Disordered" evidence="1">
    <location>
        <begin position="289"/>
        <end position="345"/>
    </location>
</feature>
<dbReference type="Proteomes" id="UP001391051">
    <property type="component" value="Unassembled WGS sequence"/>
</dbReference>
<feature type="compositionally biased region" description="Polar residues" evidence="1">
    <location>
        <begin position="621"/>
        <end position="636"/>
    </location>
</feature>
<evidence type="ECO:0000313" key="4">
    <source>
        <dbReference type="Proteomes" id="UP001391051"/>
    </source>
</evidence>
<feature type="region of interest" description="Disordered" evidence="1">
    <location>
        <begin position="571"/>
        <end position="645"/>
    </location>
</feature>
<comment type="caution">
    <text evidence="3">The sequence shown here is derived from an EMBL/GenBank/DDBJ whole genome shotgun (WGS) entry which is preliminary data.</text>
</comment>
<dbReference type="PROSITE" id="PS50263">
    <property type="entry name" value="CN_HYDROLASE"/>
    <property type="match status" value="1"/>
</dbReference>
<dbReference type="Pfam" id="PF00795">
    <property type="entry name" value="CN_hydrolase"/>
    <property type="match status" value="1"/>
</dbReference>
<proteinExistence type="predicted"/>
<feature type="compositionally biased region" description="Basic and acidic residues" evidence="1">
    <location>
        <begin position="522"/>
        <end position="538"/>
    </location>
</feature>
<gene>
    <name evidence="3" type="ORF">PG986_004380</name>
</gene>
<sequence>MKIGCLQFAPQVGDVDNNLSRADKILSQANPEGLDLLILPELAFSGYNFKSLHEIYPYLEPTGAGISSLWARTVALKYDCTVAVGYPEKADVSHKWPTSPEYYNSLIVVNRDGDTWAHYRKTHLYYTDESWALEGPEGFYKGHLPGIGKIALGICMDINPYRFEAPWDEFEFSTHALEIAANVLVVSMAWNTREESNTFSTRPHEPDMETLTYWVKRMEPLIRSENGDEVIVVFANRSGIEDDAVYAGTSAVIGIQNGEVTVYGVLGRGEKKLLMVDTSKPGFAKMVYRPDDEAQDSIDNSDGSLPSIPDDTGDAHPDTPELDNSKVDDTQFPAAGNSGITGPSDEIADGAFETDRQPVDAIHQQPVPSFNAELENSMVTSWLSSQPLQNDIVVQSPLHGVGRNDLLAQSLDEISRAPKASHEDSDHKYDDSLTDVDSEPVTEFSSLVKAFKKPGFVRDEATTRPLPTISRDARRSRNRAASSHETSERAHHHPGNEQNPGAASSSRCRSRINQSVPTNDLAKPDTGRRGRASPDLEKIGADLMVFEEGNDSRPKRDSLLCHVDDDDYVVLQTVRKDGQSSRHKKSASETSNSRPGSNPPSHSKSRRRDGNSREHSRTGSRRTGLTESHASPSSVRISRGSFGEP</sequence>
<feature type="compositionally biased region" description="Basic and acidic residues" evidence="1">
    <location>
        <begin position="416"/>
        <end position="431"/>
    </location>
</feature>
<dbReference type="InterPro" id="IPR036526">
    <property type="entry name" value="C-N_Hydrolase_sf"/>
</dbReference>
<keyword evidence="4" id="KW-1185">Reference proteome</keyword>
<evidence type="ECO:0000313" key="3">
    <source>
        <dbReference type="EMBL" id="KAK7959526.1"/>
    </source>
</evidence>
<reference evidence="3 4" key="1">
    <citation type="submission" date="2023-01" db="EMBL/GenBank/DDBJ databases">
        <title>Analysis of 21 Apiospora genomes using comparative genomics revels a genus with tremendous synthesis potential of carbohydrate active enzymes and secondary metabolites.</title>
        <authorList>
            <person name="Sorensen T."/>
        </authorList>
    </citation>
    <scope>NUCLEOTIDE SEQUENCE [LARGE SCALE GENOMIC DNA]</scope>
    <source>
        <strain evidence="3 4">CBS 24483</strain>
    </source>
</reference>
<dbReference type="InterPro" id="IPR039703">
    <property type="entry name" value="Nta1"/>
</dbReference>
<dbReference type="InterPro" id="IPR003010">
    <property type="entry name" value="C-N_Hydrolase"/>
</dbReference>
<evidence type="ECO:0000256" key="1">
    <source>
        <dbReference type="SAM" id="MobiDB-lite"/>
    </source>
</evidence>
<feature type="compositionally biased region" description="Basic and acidic residues" evidence="1">
    <location>
        <begin position="313"/>
        <end position="329"/>
    </location>
</feature>
<organism evidence="3 4">
    <name type="scientific">Apiospora aurea</name>
    <dbReference type="NCBI Taxonomy" id="335848"/>
    <lineage>
        <taxon>Eukaryota</taxon>
        <taxon>Fungi</taxon>
        <taxon>Dikarya</taxon>
        <taxon>Ascomycota</taxon>
        <taxon>Pezizomycotina</taxon>
        <taxon>Sordariomycetes</taxon>
        <taxon>Xylariomycetidae</taxon>
        <taxon>Amphisphaeriales</taxon>
        <taxon>Apiosporaceae</taxon>
        <taxon>Apiospora</taxon>
    </lineage>
</organism>
<dbReference type="EMBL" id="JAQQWE010000003">
    <property type="protein sequence ID" value="KAK7959526.1"/>
    <property type="molecule type" value="Genomic_DNA"/>
</dbReference>
<feature type="compositionally biased region" description="Basic and acidic residues" evidence="1">
    <location>
        <begin position="608"/>
        <end position="617"/>
    </location>
</feature>
<dbReference type="Gene3D" id="3.60.110.10">
    <property type="entry name" value="Carbon-nitrogen hydrolase"/>
    <property type="match status" value="1"/>
</dbReference>
<feature type="region of interest" description="Disordered" evidence="1">
    <location>
        <begin position="416"/>
        <end position="438"/>
    </location>
</feature>
<feature type="compositionally biased region" description="Polar residues" evidence="1">
    <location>
        <begin position="588"/>
        <end position="602"/>
    </location>
</feature>
<dbReference type="GeneID" id="92073664"/>
<evidence type="ECO:0000259" key="2">
    <source>
        <dbReference type="PROSITE" id="PS50263"/>
    </source>
</evidence>
<dbReference type="RefSeq" id="XP_066703229.1">
    <property type="nucleotide sequence ID" value="XM_066840602.1"/>
</dbReference>
<feature type="region of interest" description="Disordered" evidence="1">
    <location>
        <begin position="462"/>
        <end position="538"/>
    </location>
</feature>
<protein>
    <recommendedName>
        <fullName evidence="2">CN hydrolase domain-containing protein</fullName>
    </recommendedName>
</protein>
<accession>A0ABR1QMF5</accession>